<reference evidence="2" key="1">
    <citation type="submission" date="2020-10" db="EMBL/GenBank/DDBJ databases">
        <authorList>
            <person name="Gilroy R."/>
        </authorList>
    </citation>
    <scope>NUCLEOTIDE SEQUENCE</scope>
    <source>
        <strain evidence="2">B3-1481</strain>
    </source>
</reference>
<dbReference type="Proteomes" id="UP000823769">
    <property type="component" value="Unassembled WGS sequence"/>
</dbReference>
<dbReference type="SUPFAM" id="SSF56935">
    <property type="entry name" value="Porins"/>
    <property type="match status" value="1"/>
</dbReference>
<dbReference type="Pfam" id="PF19577">
    <property type="entry name" value="DcaP"/>
    <property type="match status" value="1"/>
</dbReference>
<feature type="signal peptide" evidence="1">
    <location>
        <begin position="1"/>
        <end position="19"/>
    </location>
</feature>
<comment type="caution">
    <text evidence="2">The sequence shown here is derived from an EMBL/GenBank/DDBJ whole genome shotgun (WGS) entry which is preliminary data.</text>
</comment>
<protein>
    <recommendedName>
        <fullName evidence="4">Outer membrane protein</fullName>
    </recommendedName>
</protein>
<sequence length="430" mass="46798">MRRLAAIISAALLSATVSAGEQDGRIQFYGFVRTFVAYDSRESVASMGELLYYLPRDVEMAEGGDLNAVGSLRVSALTSRVGFDVTGLSFGGWDMDAKVEADFGAGITGVTGTALLRLRQAYVALSRGGFSFKAGQAWHPMSSGHPDKISLNAGAPFNPLSRTPLFQAEYSFGDLSLELAALWQMQFASAGPDLSTDGGHVYGTGSVTSAEYIKYGKIPEIYLGVCYSADGLLARLGLDLLSIKPRHVSPSGEKLDDRITTLTPFLYLQYDGGALSVKAKSLFAQGGEHVFLNAGYGVTASSARDGRLDENASWEYSPTRSSSTWVSLRYGRELQGVIFAGYLKNFGTREAIVGPDYLYFRKNSFSNMNSARGLSSALVYNLGRLTFGLEYDITEVRYGEWADGECHGLATENLHWVRNHRIQSMVKFTF</sequence>
<name>A0A9D9NNQ1_9BACT</name>
<evidence type="ECO:0000313" key="2">
    <source>
        <dbReference type="EMBL" id="MBO8480499.1"/>
    </source>
</evidence>
<organism evidence="2 3">
    <name type="scientific">Candidatus Cryptobacteroides avistercoris</name>
    <dbReference type="NCBI Taxonomy" id="2840758"/>
    <lineage>
        <taxon>Bacteria</taxon>
        <taxon>Pseudomonadati</taxon>
        <taxon>Bacteroidota</taxon>
        <taxon>Bacteroidia</taxon>
        <taxon>Bacteroidales</taxon>
        <taxon>Candidatus Cryptobacteroides</taxon>
    </lineage>
</organism>
<gene>
    <name evidence="2" type="ORF">IAB76_05265</name>
</gene>
<evidence type="ECO:0000313" key="3">
    <source>
        <dbReference type="Proteomes" id="UP000823769"/>
    </source>
</evidence>
<evidence type="ECO:0008006" key="4">
    <source>
        <dbReference type="Google" id="ProtNLM"/>
    </source>
</evidence>
<dbReference type="InterPro" id="IPR045748">
    <property type="entry name" value="DcaP"/>
</dbReference>
<reference evidence="2" key="2">
    <citation type="journal article" date="2021" name="PeerJ">
        <title>Extensive microbial diversity within the chicken gut microbiome revealed by metagenomics and culture.</title>
        <authorList>
            <person name="Gilroy R."/>
            <person name="Ravi A."/>
            <person name="Getino M."/>
            <person name="Pursley I."/>
            <person name="Horton D.L."/>
            <person name="Alikhan N.F."/>
            <person name="Baker D."/>
            <person name="Gharbi K."/>
            <person name="Hall N."/>
            <person name="Watson M."/>
            <person name="Adriaenssens E.M."/>
            <person name="Foster-Nyarko E."/>
            <person name="Jarju S."/>
            <person name="Secka A."/>
            <person name="Antonio M."/>
            <person name="Oren A."/>
            <person name="Chaudhuri R.R."/>
            <person name="La Ragione R."/>
            <person name="Hildebrand F."/>
            <person name="Pallen M.J."/>
        </authorList>
    </citation>
    <scope>NUCLEOTIDE SEQUENCE</scope>
    <source>
        <strain evidence="2">B3-1481</strain>
    </source>
</reference>
<accession>A0A9D9NNQ1</accession>
<evidence type="ECO:0000256" key="1">
    <source>
        <dbReference type="SAM" id="SignalP"/>
    </source>
</evidence>
<dbReference type="EMBL" id="JADILW010000074">
    <property type="protein sequence ID" value="MBO8480499.1"/>
    <property type="molecule type" value="Genomic_DNA"/>
</dbReference>
<proteinExistence type="predicted"/>
<feature type="chain" id="PRO_5038956345" description="Outer membrane protein" evidence="1">
    <location>
        <begin position="20"/>
        <end position="430"/>
    </location>
</feature>
<keyword evidence="1" id="KW-0732">Signal</keyword>
<dbReference type="AlphaFoldDB" id="A0A9D9NNQ1"/>